<feature type="domain" description="Immunity MXAN-0049 protein" evidence="1">
    <location>
        <begin position="94"/>
        <end position="175"/>
    </location>
</feature>
<dbReference type="Proteomes" id="UP000577362">
    <property type="component" value="Unassembled WGS sequence"/>
</dbReference>
<sequence length="212" mass="24687">MKIYLPDVLEGQEWILPRHMDDHEVLERLSGRMQPHWRPVRMDILREDEKGNPRAYSDFPWYGRHVLMMKPRAVRLLRPILEHAGEFLPLQSDEDVSLFNVTTVVDALDEDCSSIARFDDGSIMWIDKHVLRPEAIGDVAMFRLPEHVTRVSGIYMQETVVHRIAELGLEGIAFELIWSDEAVSPKDTRVEIGRPGRRSGLKSFFRRRRSTD</sequence>
<dbReference type="InterPro" id="IPR012433">
    <property type="entry name" value="Imm11"/>
</dbReference>
<comment type="caution">
    <text evidence="2">The sequence shown here is derived from an EMBL/GenBank/DDBJ whole genome shotgun (WGS) entry which is preliminary data.</text>
</comment>
<gene>
    <name evidence="2" type="ORF">GGR16_000829</name>
</gene>
<evidence type="ECO:0000313" key="2">
    <source>
        <dbReference type="EMBL" id="MBB4015823.1"/>
    </source>
</evidence>
<evidence type="ECO:0000313" key="3">
    <source>
        <dbReference type="Proteomes" id="UP000577362"/>
    </source>
</evidence>
<dbReference type="RefSeq" id="WP_183315773.1">
    <property type="nucleotide sequence ID" value="NZ_JACIEN010000001.1"/>
</dbReference>
<organism evidence="2 3">
    <name type="scientific">Chelatococcus caeni</name>
    <dbReference type="NCBI Taxonomy" id="1348468"/>
    <lineage>
        <taxon>Bacteria</taxon>
        <taxon>Pseudomonadati</taxon>
        <taxon>Pseudomonadota</taxon>
        <taxon>Alphaproteobacteria</taxon>
        <taxon>Hyphomicrobiales</taxon>
        <taxon>Chelatococcaceae</taxon>
        <taxon>Chelatococcus</taxon>
    </lineage>
</organism>
<keyword evidence="3" id="KW-1185">Reference proteome</keyword>
<protein>
    <recommendedName>
        <fullName evidence="1">Immunity MXAN-0049 protein domain-containing protein</fullName>
    </recommendedName>
</protein>
<proteinExistence type="predicted"/>
<dbReference type="Pfam" id="PF07791">
    <property type="entry name" value="Imm11"/>
    <property type="match status" value="1"/>
</dbReference>
<reference evidence="2 3" key="1">
    <citation type="submission" date="2020-08" db="EMBL/GenBank/DDBJ databases">
        <title>Genomic Encyclopedia of Type Strains, Phase IV (KMG-IV): sequencing the most valuable type-strain genomes for metagenomic binning, comparative biology and taxonomic classification.</title>
        <authorList>
            <person name="Goeker M."/>
        </authorList>
    </citation>
    <scope>NUCLEOTIDE SEQUENCE [LARGE SCALE GENOMIC DNA]</scope>
    <source>
        <strain evidence="2 3">DSM 103737</strain>
    </source>
</reference>
<dbReference type="AlphaFoldDB" id="A0A840BTB1"/>
<accession>A0A840BTB1</accession>
<evidence type="ECO:0000259" key="1">
    <source>
        <dbReference type="Pfam" id="PF07791"/>
    </source>
</evidence>
<dbReference type="EMBL" id="JACIEN010000001">
    <property type="protein sequence ID" value="MBB4015823.1"/>
    <property type="molecule type" value="Genomic_DNA"/>
</dbReference>
<name>A0A840BTB1_9HYPH</name>